<evidence type="ECO:0000313" key="5">
    <source>
        <dbReference type="EMBL" id="EFP01910.1"/>
    </source>
</evidence>
<reference evidence="5" key="1">
    <citation type="submission" date="2007-07" db="EMBL/GenBank/DDBJ databases">
        <title>PCAP assembly of the Caenorhabditis remanei genome.</title>
        <authorList>
            <consortium name="The Caenorhabditis remanei Sequencing Consortium"/>
            <person name="Wilson R.K."/>
        </authorList>
    </citation>
    <scope>NUCLEOTIDE SEQUENCE [LARGE SCALE GENOMIC DNA]</scope>
    <source>
        <strain evidence="5">PB4641</strain>
    </source>
</reference>
<dbReference type="InterPro" id="IPR036386">
    <property type="entry name" value="HscB_C_sf"/>
</dbReference>
<dbReference type="Gene3D" id="1.10.287.110">
    <property type="entry name" value="DnaJ domain"/>
    <property type="match status" value="1"/>
</dbReference>
<dbReference type="InterPro" id="IPR009073">
    <property type="entry name" value="HscB_oligo_C"/>
</dbReference>
<dbReference type="Gene3D" id="1.20.1280.20">
    <property type="entry name" value="HscB, C-terminal domain"/>
    <property type="match status" value="1"/>
</dbReference>
<dbReference type="OMA" id="QNTEILM"/>
<dbReference type="KEGG" id="crq:GCK72_015754"/>
<evidence type="ECO:0000256" key="2">
    <source>
        <dbReference type="ARBA" id="ARBA00023186"/>
    </source>
</evidence>
<evidence type="ECO:0000313" key="6">
    <source>
        <dbReference type="Proteomes" id="UP000008281"/>
    </source>
</evidence>
<dbReference type="GO" id="GO:0051259">
    <property type="term" value="P:protein complex oligomerization"/>
    <property type="evidence" value="ECO:0007669"/>
    <property type="project" value="InterPro"/>
</dbReference>
<organism evidence="6">
    <name type="scientific">Caenorhabditis remanei</name>
    <name type="common">Caenorhabditis vulgaris</name>
    <dbReference type="NCBI Taxonomy" id="31234"/>
    <lineage>
        <taxon>Eukaryota</taxon>
        <taxon>Metazoa</taxon>
        <taxon>Ecdysozoa</taxon>
        <taxon>Nematoda</taxon>
        <taxon>Chromadorea</taxon>
        <taxon>Rhabditida</taxon>
        <taxon>Rhabditina</taxon>
        <taxon>Rhabditomorpha</taxon>
        <taxon>Rhabditoidea</taxon>
        <taxon>Rhabditidae</taxon>
        <taxon>Peloderinae</taxon>
        <taxon>Caenorhabditis</taxon>
    </lineage>
</organism>
<dbReference type="GO" id="GO:0044571">
    <property type="term" value="P:[2Fe-2S] cluster assembly"/>
    <property type="evidence" value="ECO:0007669"/>
    <property type="project" value="InterPro"/>
</dbReference>
<dbReference type="Pfam" id="PF07743">
    <property type="entry name" value="HSCB_C"/>
    <property type="match status" value="1"/>
</dbReference>
<dbReference type="HOGENOM" id="CLU_1983519_0_0_1"/>
<dbReference type="OrthoDB" id="277802at2759"/>
<dbReference type="eggNOG" id="KOG3192">
    <property type="taxonomic scope" value="Eukaryota"/>
</dbReference>
<feature type="region of interest" description="Disordered" evidence="3">
    <location>
        <begin position="85"/>
        <end position="107"/>
    </location>
</feature>
<protein>
    <submittedName>
        <fullName evidence="5">CRE-DNJ-15 protein</fullName>
    </submittedName>
</protein>
<dbReference type="PANTHER" id="PTHR14021:SF15">
    <property type="entry name" value="IRON-SULFUR CLUSTER CO-CHAPERONE PROTEIN HSCB"/>
    <property type="match status" value="1"/>
</dbReference>
<evidence type="ECO:0000259" key="4">
    <source>
        <dbReference type="Pfam" id="PF07743"/>
    </source>
</evidence>
<dbReference type="GO" id="GO:0005739">
    <property type="term" value="C:mitochondrion"/>
    <property type="evidence" value="ECO:0007669"/>
    <property type="project" value="TreeGrafter"/>
</dbReference>
<dbReference type="InterPro" id="IPR004640">
    <property type="entry name" value="HscB"/>
</dbReference>
<dbReference type="InParanoid" id="E3NK69"/>
<proteinExistence type="inferred from homology"/>
<keyword evidence="2" id="KW-0143">Chaperone</keyword>
<dbReference type="Proteomes" id="UP000008281">
    <property type="component" value="Unassembled WGS sequence"/>
</dbReference>
<keyword evidence="6" id="KW-1185">Reference proteome</keyword>
<name>E3NK69_CAERE</name>
<evidence type="ECO:0000256" key="1">
    <source>
        <dbReference type="ARBA" id="ARBA00010476"/>
    </source>
</evidence>
<sequence>MMATPEEKKLSEEHSRRLNEAYKELADPFKRAKYLIKKYGENPDEKIQNTEILMEMLERNEEIDGMSGEAELKEERDRIEVKKSRKLCQKAMKQRKIPQKRLNSAKK</sequence>
<dbReference type="GO" id="GO:0051087">
    <property type="term" value="F:protein-folding chaperone binding"/>
    <property type="evidence" value="ECO:0007669"/>
    <property type="project" value="InterPro"/>
</dbReference>
<accession>E3NK69</accession>
<evidence type="ECO:0000256" key="3">
    <source>
        <dbReference type="SAM" id="MobiDB-lite"/>
    </source>
</evidence>
<dbReference type="GO" id="GO:0001671">
    <property type="term" value="F:ATPase activator activity"/>
    <property type="evidence" value="ECO:0007669"/>
    <property type="project" value="InterPro"/>
</dbReference>
<dbReference type="STRING" id="31234.E3NK69"/>
<dbReference type="GeneID" id="9797980"/>
<feature type="domain" description="Co-chaperone HscB C-terminal oligomerisation" evidence="4">
    <location>
        <begin position="48"/>
        <end position="84"/>
    </location>
</feature>
<dbReference type="InterPro" id="IPR036869">
    <property type="entry name" value="J_dom_sf"/>
</dbReference>
<gene>
    <name evidence="5" type="primary">Cre-dnj-15</name>
    <name evidence="5" type="ORF">CRE_11519</name>
</gene>
<dbReference type="CTD" id="9797980"/>
<dbReference type="RefSeq" id="XP_003091203.2">
    <property type="nucleotide sequence ID" value="XM_003091155.2"/>
</dbReference>
<dbReference type="SUPFAM" id="SSF46565">
    <property type="entry name" value="Chaperone J-domain"/>
    <property type="match status" value="1"/>
</dbReference>
<comment type="similarity">
    <text evidence="1">Belongs to the HscB family.</text>
</comment>
<dbReference type="AlphaFoldDB" id="E3NK69"/>
<dbReference type="EMBL" id="DS268785">
    <property type="protein sequence ID" value="EFP01910.1"/>
    <property type="molecule type" value="Genomic_DNA"/>
</dbReference>
<dbReference type="PANTHER" id="PTHR14021">
    <property type="entry name" value="IRON-SULFUR CLUSTER CO-CHAPERONE PROTEIN HSCB"/>
    <property type="match status" value="1"/>
</dbReference>